<accession>A0A1D2QNC4</accession>
<organism evidence="1 2">
    <name type="scientific">Candidatus Endobugula sertula</name>
    <name type="common">Bugula neritina bacterial symbiont</name>
    <dbReference type="NCBI Taxonomy" id="62101"/>
    <lineage>
        <taxon>Bacteria</taxon>
        <taxon>Pseudomonadati</taxon>
        <taxon>Pseudomonadota</taxon>
        <taxon>Gammaproteobacteria</taxon>
        <taxon>Cellvibrionales</taxon>
        <taxon>Cellvibrionaceae</taxon>
        <taxon>Candidatus Endobugula</taxon>
    </lineage>
</organism>
<evidence type="ECO:0000313" key="1">
    <source>
        <dbReference type="EMBL" id="ODS23072.1"/>
    </source>
</evidence>
<comment type="caution">
    <text evidence="1">The sequence shown here is derived from an EMBL/GenBank/DDBJ whole genome shotgun (WGS) entry which is preliminary data.</text>
</comment>
<dbReference type="EMBL" id="MDLC01000040">
    <property type="protein sequence ID" value="ODS23072.1"/>
    <property type="molecule type" value="Genomic_DNA"/>
</dbReference>
<proteinExistence type="predicted"/>
<protein>
    <submittedName>
        <fullName evidence="1">Uncharacterized protein</fullName>
    </submittedName>
</protein>
<name>A0A1D2QNC4_9GAMM</name>
<dbReference type="Proteomes" id="UP000242502">
    <property type="component" value="Unassembled WGS sequence"/>
</dbReference>
<gene>
    <name evidence="1" type="ORF">AB835_10730</name>
</gene>
<reference evidence="1 2" key="1">
    <citation type="journal article" date="2016" name="Appl. Environ. Microbiol.">
        <title>Lack of Overt Genome Reduction in the Bryostatin-Producing Bryozoan Symbiont "Candidatus Endobugula sertula".</title>
        <authorList>
            <person name="Miller I.J."/>
            <person name="Vanee N."/>
            <person name="Fong S.S."/>
            <person name="Lim-Fong G.E."/>
            <person name="Kwan J.C."/>
        </authorList>
    </citation>
    <scope>NUCLEOTIDE SEQUENCE [LARGE SCALE GENOMIC DNA]</scope>
    <source>
        <strain evidence="1">AB1-4</strain>
    </source>
</reference>
<sequence>MAEAARISGCSRETIYKNRRLIKENGPEALTRTFRKDMHHKNRTPKNIEKTAVQFSLKNPHLGQAQVSAYLKLQCYVGEVFGISQCLSTSQI</sequence>
<dbReference type="AlphaFoldDB" id="A0A1D2QNC4"/>
<evidence type="ECO:0000313" key="2">
    <source>
        <dbReference type="Proteomes" id="UP000242502"/>
    </source>
</evidence>